<organism evidence="2 3">
    <name type="scientific">Collybiopsis luxurians FD-317 M1</name>
    <dbReference type="NCBI Taxonomy" id="944289"/>
    <lineage>
        <taxon>Eukaryota</taxon>
        <taxon>Fungi</taxon>
        <taxon>Dikarya</taxon>
        <taxon>Basidiomycota</taxon>
        <taxon>Agaricomycotina</taxon>
        <taxon>Agaricomycetes</taxon>
        <taxon>Agaricomycetidae</taxon>
        <taxon>Agaricales</taxon>
        <taxon>Marasmiineae</taxon>
        <taxon>Omphalotaceae</taxon>
        <taxon>Collybiopsis</taxon>
        <taxon>Collybiopsis luxurians</taxon>
    </lineage>
</organism>
<feature type="transmembrane region" description="Helical" evidence="1">
    <location>
        <begin position="57"/>
        <end position="74"/>
    </location>
</feature>
<reference evidence="2 3" key="1">
    <citation type="submission" date="2014-04" db="EMBL/GenBank/DDBJ databases">
        <title>Evolutionary Origins and Diversification of the Mycorrhizal Mutualists.</title>
        <authorList>
            <consortium name="DOE Joint Genome Institute"/>
            <consortium name="Mycorrhizal Genomics Consortium"/>
            <person name="Kohler A."/>
            <person name="Kuo A."/>
            <person name="Nagy L.G."/>
            <person name="Floudas D."/>
            <person name="Copeland A."/>
            <person name="Barry K.W."/>
            <person name="Cichocki N."/>
            <person name="Veneault-Fourrey C."/>
            <person name="LaButti K."/>
            <person name="Lindquist E.A."/>
            <person name="Lipzen A."/>
            <person name="Lundell T."/>
            <person name="Morin E."/>
            <person name="Murat C."/>
            <person name="Riley R."/>
            <person name="Ohm R."/>
            <person name="Sun H."/>
            <person name="Tunlid A."/>
            <person name="Henrissat B."/>
            <person name="Grigoriev I.V."/>
            <person name="Hibbett D.S."/>
            <person name="Martin F."/>
        </authorList>
    </citation>
    <scope>NUCLEOTIDE SEQUENCE [LARGE SCALE GENOMIC DNA]</scope>
    <source>
        <strain evidence="2 3">FD-317 M1</strain>
    </source>
</reference>
<dbReference type="Proteomes" id="UP000053593">
    <property type="component" value="Unassembled WGS sequence"/>
</dbReference>
<keyword evidence="1" id="KW-1133">Transmembrane helix</keyword>
<evidence type="ECO:0000313" key="3">
    <source>
        <dbReference type="Proteomes" id="UP000053593"/>
    </source>
</evidence>
<dbReference type="EMBL" id="KN834927">
    <property type="protein sequence ID" value="KIK50142.1"/>
    <property type="molecule type" value="Genomic_DNA"/>
</dbReference>
<keyword evidence="1" id="KW-0472">Membrane</keyword>
<name>A0A0D0BXC4_9AGAR</name>
<accession>A0A0D0BXC4</accession>
<dbReference type="OrthoDB" id="431454at2759"/>
<proteinExistence type="predicted"/>
<gene>
    <name evidence="2" type="ORF">GYMLUDRAFT_266224</name>
</gene>
<evidence type="ECO:0000313" key="2">
    <source>
        <dbReference type="EMBL" id="KIK50142.1"/>
    </source>
</evidence>
<sequence length="76" mass="8303">MEDKYPEARAMLLEAKSAFETIGNQLGAAQCLQSLDAISHAETDQPKKGTSSIIQKLSAMTVFILLLGLIYIQSLF</sequence>
<dbReference type="HOGENOM" id="CLU_2654742_0_0_1"/>
<dbReference type="AlphaFoldDB" id="A0A0D0BXC4"/>
<protein>
    <submittedName>
        <fullName evidence="2">Uncharacterized protein</fullName>
    </submittedName>
</protein>
<keyword evidence="1" id="KW-0812">Transmembrane</keyword>
<keyword evidence="3" id="KW-1185">Reference proteome</keyword>
<evidence type="ECO:0000256" key="1">
    <source>
        <dbReference type="SAM" id="Phobius"/>
    </source>
</evidence>